<dbReference type="EMBL" id="JACEEZ010025194">
    <property type="protein sequence ID" value="KAG0703521.1"/>
    <property type="molecule type" value="Genomic_DNA"/>
</dbReference>
<sequence length="131" mass="15144">MGLVKSLGYAKSPVFFMETLEKFQNNSLVKRNSNFFRCKAFNTAQLVVFIVEIFDVYMRQRLVDVARDEGRVKNNNIGTVSMQSITSIGVKKFYRKESDNPDESYDIDLSVRMGTCPKVRMGLYVNIRQHI</sequence>
<reference evidence="1" key="1">
    <citation type="submission" date="2020-07" db="EMBL/GenBank/DDBJ databases">
        <title>The High-quality genome of the commercially important snow crab, Chionoecetes opilio.</title>
        <authorList>
            <person name="Jeong J.-H."/>
            <person name="Ryu S."/>
        </authorList>
    </citation>
    <scope>NUCLEOTIDE SEQUENCE</scope>
    <source>
        <strain evidence="1">MADBK_172401_WGS</strain>
        <tissue evidence="1">Digestive gland</tissue>
    </source>
</reference>
<accession>A0A8J4XL98</accession>
<comment type="caution">
    <text evidence="1">The sequence shown here is derived from an EMBL/GenBank/DDBJ whole genome shotgun (WGS) entry which is preliminary data.</text>
</comment>
<proteinExistence type="predicted"/>
<evidence type="ECO:0000313" key="2">
    <source>
        <dbReference type="Proteomes" id="UP000770661"/>
    </source>
</evidence>
<dbReference type="OrthoDB" id="6436300at2759"/>
<keyword evidence="2" id="KW-1185">Reference proteome</keyword>
<organism evidence="1 2">
    <name type="scientific">Chionoecetes opilio</name>
    <name type="common">Atlantic snow crab</name>
    <name type="synonym">Cancer opilio</name>
    <dbReference type="NCBI Taxonomy" id="41210"/>
    <lineage>
        <taxon>Eukaryota</taxon>
        <taxon>Metazoa</taxon>
        <taxon>Ecdysozoa</taxon>
        <taxon>Arthropoda</taxon>
        <taxon>Crustacea</taxon>
        <taxon>Multicrustacea</taxon>
        <taxon>Malacostraca</taxon>
        <taxon>Eumalacostraca</taxon>
        <taxon>Eucarida</taxon>
        <taxon>Decapoda</taxon>
        <taxon>Pleocyemata</taxon>
        <taxon>Brachyura</taxon>
        <taxon>Eubrachyura</taxon>
        <taxon>Majoidea</taxon>
        <taxon>Majidae</taxon>
        <taxon>Chionoecetes</taxon>
    </lineage>
</organism>
<dbReference type="Proteomes" id="UP000770661">
    <property type="component" value="Unassembled WGS sequence"/>
</dbReference>
<evidence type="ECO:0000313" key="1">
    <source>
        <dbReference type="EMBL" id="KAG0703521.1"/>
    </source>
</evidence>
<gene>
    <name evidence="1" type="ORF">GWK47_002799</name>
</gene>
<dbReference type="AlphaFoldDB" id="A0A8J4XL98"/>
<name>A0A8J4XL98_CHIOP</name>
<protein>
    <submittedName>
        <fullName evidence="1">Uncharacterized protein</fullName>
    </submittedName>
</protein>